<dbReference type="EMBL" id="QOIM01000021">
    <property type="protein sequence ID" value="RCG24159.1"/>
    <property type="molecule type" value="Genomic_DNA"/>
</dbReference>
<evidence type="ECO:0000313" key="2">
    <source>
        <dbReference type="Proteomes" id="UP000253507"/>
    </source>
</evidence>
<gene>
    <name evidence="1" type="ORF">DQ392_03180</name>
</gene>
<dbReference type="AlphaFoldDB" id="A0A367F2H8"/>
<comment type="caution">
    <text evidence="1">The sequence shown here is derived from an EMBL/GenBank/DDBJ whole genome shotgun (WGS) entry which is preliminary data.</text>
</comment>
<dbReference type="OrthoDB" id="3395574at2"/>
<evidence type="ECO:0008006" key="3">
    <source>
        <dbReference type="Google" id="ProtNLM"/>
    </source>
</evidence>
<accession>A0A367F2H8</accession>
<evidence type="ECO:0000313" key="1">
    <source>
        <dbReference type="EMBL" id="RCG24159.1"/>
    </source>
</evidence>
<dbReference type="Proteomes" id="UP000253507">
    <property type="component" value="Unassembled WGS sequence"/>
</dbReference>
<name>A0A367F2H8_9ACTN</name>
<sequence>MFGVDYQVCRRCRVAWVEEPHTDPEYQGCGLARAGLAALRAEYPDVSWHTLGGHLSDSVAFWKAVAVGVPGGYEQRDLCTHGTQY</sequence>
<organism evidence="1 2">
    <name type="scientific">Streptomyces reniochalinae</name>
    <dbReference type="NCBI Taxonomy" id="2250578"/>
    <lineage>
        <taxon>Bacteria</taxon>
        <taxon>Bacillati</taxon>
        <taxon>Actinomycetota</taxon>
        <taxon>Actinomycetes</taxon>
        <taxon>Kitasatosporales</taxon>
        <taxon>Streptomycetaceae</taxon>
        <taxon>Streptomyces</taxon>
    </lineage>
</organism>
<protein>
    <recommendedName>
        <fullName evidence="3">GNAT family N-acetyltransferase</fullName>
    </recommendedName>
</protein>
<keyword evidence="2" id="KW-1185">Reference proteome</keyword>
<reference evidence="1 2" key="1">
    <citation type="submission" date="2018-06" db="EMBL/GenBank/DDBJ databases">
        <title>Streptomyces reniochalinae sp. nov. and Streptomyces diacarnus sp. nov. from marine sponges.</title>
        <authorList>
            <person name="Li L."/>
        </authorList>
    </citation>
    <scope>NUCLEOTIDE SEQUENCE [LARGE SCALE GENOMIC DNA]</scope>
    <source>
        <strain evidence="1 2">LHW50302</strain>
    </source>
</reference>
<proteinExistence type="predicted"/>